<evidence type="ECO:0000313" key="2">
    <source>
        <dbReference type="EMBL" id="PJK28774.1"/>
    </source>
</evidence>
<sequence>MSLRLPRILLAVLLLGSAAAAPVEAMSLWERLFGSDDAANVTPGQGFAEFGAESARIEDSFECESVVERGATEFDDRRRHCLIGEHRTARVTIYEPVGFEGLVKRVKFTWLDNERRNARGDDAPAHADREAARQAVRRLGEIYMPGHVEQLMELFTAARPGLVSEGDFIAILAVLPRGGFRQQVIDLRDANFERLSGAEAERARPGYEQCIYILNNMPPLKGQSFEGDPIPERNDLYVTYFINSARGERFLCELHNAGYYRIRVSQQQGQPFRTMAHGNLGRVD</sequence>
<comment type="caution">
    <text evidence="2">The sequence shown here is derived from an EMBL/GenBank/DDBJ whole genome shotgun (WGS) entry which is preliminary data.</text>
</comment>
<dbReference type="Proteomes" id="UP000229498">
    <property type="component" value="Unassembled WGS sequence"/>
</dbReference>
<keyword evidence="3" id="KW-1185">Reference proteome</keyword>
<dbReference type="AlphaFoldDB" id="A0A2M9FZB9"/>
<reference evidence="2 3" key="1">
    <citation type="submission" date="2017-11" db="EMBL/GenBank/DDBJ databases">
        <title>Draft genome sequence of Rhizobiales bacterium SY3-13.</title>
        <authorList>
            <person name="Sun C."/>
        </authorList>
    </citation>
    <scope>NUCLEOTIDE SEQUENCE [LARGE SCALE GENOMIC DNA]</scope>
    <source>
        <strain evidence="2 3">SY3-13</strain>
    </source>
</reference>
<evidence type="ECO:0000313" key="3">
    <source>
        <dbReference type="Proteomes" id="UP000229498"/>
    </source>
</evidence>
<dbReference type="EMBL" id="PHIG01000039">
    <property type="protein sequence ID" value="PJK28774.1"/>
    <property type="molecule type" value="Genomic_DNA"/>
</dbReference>
<name>A0A2M9FZB9_9PROT</name>
<keyword evidence="1" id="KW-0732">Signal</keyword>
<accession>A0A2M9FZB9</accession>
<feature type="chain" id="PRO_5014909355" evidence="1">
    <location>
        <begin position="21"/>
        <end position="284"/>
    </location>
</feature>
<dbReference type="RefSeq" id="WP_109792265.1">
    <property type="nucleotide sequence ID" value="NZ_PHIG01000039.1"/>
</dbReference>
<evidence type="ECO:0000256" key="1">
    <source>
        <dbReference type="SAM" id="SignalP"/>
    </source>
</evidence>
<protein>
    <submittedName>
        <fullName evidence="2">Uncharacterized protein</fullName>
    </submittedName>
</protein>
<feature type="signal peptide" evidence="1">
    <location>
        <begin position="1"/>
        <end position="20"/>
    </location>
</feature>
<organism evidence="2 3">
    <name type="scientific">Minwuia thermotolerans</name>
    <dbReference type="NCBI Taxonomy" id="2056226"/>
    <lineage>
        <taxon>Bacteria</taxon>
        <taxon>Pseudomonadati</taxon>
        <taxon>Pseudomonadota</taxon>
        <taxon>Alphaproteobacteria</taxon>
        <taxon>Minwuiales</taxon>
        <taxon>Minwuiaceae</taxon>
        <taxon>Minwuia</taxon>
    </lineage>
</organism>
<gene>
    <name evidence="2" type="ORF">CVT23_15695</name>
</gene>
<proteinExistence type="predicted"/>